<dbReference type="AlphaFoldDB" id="A0A4R2L524"/>
<keyword evidence="2" id="KW-1185">Reference proteome</keyword>
<dbReference type="EMBL" id="SLWV01000003">
    <property type="protein sequence ID" value="TCO78956.1"/>
    <property type="molecule type" value="Genomic_DNA"/>
</dbReference>
<organism evidence="1 2">
    <name type="scientific">Marinisporobacter balticus</name>
    <dbReference type="NCBI Taxonomy" id="2018667"/>
    <lineage>
        <taxon>Bacteria</taxon>
        <taxon>Bacillati</taxon>
        <taxon>Bacillota</taxon>
        <taxon>Clostridia</taxon>
        <taxon>Peptostreptococcales</taxon>
        <taxon>Thermotaleaceae</taxon>
        <taxon>Marinisporobacter</taxon>
    </lineage>
</organism>
<dbReference type="OrthoDB" id="262374at2"/>
<accession>A0A4R2L524</accession>
<dbReference type="RefSeq" id="WP_132242553.1">
    <property type="nucleotide sequence ID" value="NZ_SLWV01000003.1"/>
</dbReference>
<comment type="caution">
    <text evidence="1">The sequence shown here is derived from an EMBL/GenBank/DDBJ whole genome shotgun (WGS) entry which is preliminary data.</text>
</comment>
<reference evidence="1 2" key="1">
    <citation type="submission" date="2019-03" db="EMBL/GenBank/DDBJ databases">
        <title>Genomic Encyclopedia of Type Strains, Phase IV (KMG-IV): sequencing the most valuable type-strain genomes for metagenomic binning, comparative biology and taxonomic classification.</title>
        <authorList>
            <person name="Goeker M."/>
        </authorList>
    </citation>
    <scope>NUCLEOTIDE SEQUENCE [LARGE SCALE GENOMIC DNA]</scope>
    <source>
        <strain evidence="1 2">DSM 102940</strain>
    </source>
</reference>
<gene>
    <name evidence="1" type="ORF">EV214_1035</name>
</gene>
<dbReference type="Proteomes" id="UP000294919">
    <property type="component" value="Unassembled WGS sequence"/>
</dbReference>
<protein>
    <submittedName>
        <fullName evidence="1">Uncharacterized protein</fullName>
    </submittedName>
</protein>
<proteinExistence type="predicted"/>
<sequence>MRFFGPNQADIWKLLSEDIDGEWIVLGGTSKEYKVGKKFKEWSITLETASSGNKQDPVLTRIYADFFNKHGLRFKIFNEHFRNYFMSFFDMQDVQVDQNGFNKEFIIRSNSEIAMKRFFDNPMIRELINMQQDVLFEINGKGYDQAVEKDSICMVEIKMPGVIKNNEFLKNSFELMVASLLEIEKLNNEYETLDVNNFSKFSVVKKSIKNVMAEKVSYEELKESILNKISKKKKPSKDEENVAVIAIDSAMSSKQEKEDAILCIEKNINVEADQAQEEYEPILQIQKEYNDREEDISSIENTTDLNEYLKGLSVFNLDSSGSEYDNPSEKNK</sequence>
<name>A0A4R2L524_9FIRM</name>
<evidence type="ECO:0000313" key="2">
    <source>
        <dbReference type="Proteomes" id="UP000294919"/>
    </source>
</evidence>
<evidence type="ECO:0000313" key="1">
    <source>
        <dbReference type="EMBL" id="TCO78956.1"/>
    </source>
</evidence>